<accession>A0A2I9DQE7</accession>
<evidence type="ECO:0000313" key="1">
    <source>
        <dbReference type="EMBL" id="GBF04427.1"/>
    </source>
</evidence>
<dbReference type="Proteomes" id="UP000236569">
    <property type="component" value="Unassembled WGS sequence"/>
</dbReference>
<protein>
    <submittedName>
        <fullName evidence="1">Uncharacterized protein</fullName>
    </submittedName>
</protein>
<sequence>MTKLSIGPWIAAQKLPSPGLARDRAAFLERVKVRAESPSVAGFPLLGTGGSCGKPAFALPYRVTWDEENTLALEEVAREFGCFVEYGVYPHLKLEDGGQEVAAVQDWSTFGTVYLRPGYERAEELLVRLAEVLAPQSVVA</sequence>
<reference evidence="2" key="1">
    <citation type="submission" date="2018-01" db="EMBL/GenBank/DDBJ databases">
        <title>Draft Genome Sequence of the Radioresistant Bacterium Deinococcus aerius TR0125, Isolated from the Higher Atmosphere above Japan.</title>
        <authorList>
            <person name="Satoh K."/>
            <person name="Arai H."/>
            <person name="Sanzen T."/>
            <person name="Kawaguchi Y."/>
            <person name="Hayashi H."/>
            <person name="Yokobori S."/>
            <person name="Yamagishi A."/>
            <person name="Oono Y."/>
            <person name="Narumi I."/>
        </authorList>
    </citation>
    <scope>NUCLEOTIDE SEQUENCE [LARGE SCALE GENOMIC DNA]</scope>
    <source>
        <strain evidence="2">TR0125</strain>
    </source>
</reference>
<dbReference type="OrthoDB" id="68963at2"/>
<gene>
    <name evidence="1" type="ORF">DAERI_020024</name>
</gene>
<keyword evidence="2" id="KW-1185">Reference proteome</keyword>
<name>A0A2I9DQE7_9DEIO</name>
<organism evidence="1 2">
    <name type="scientific">Deinococcus aerius</name>
    <dbReference type="NCBI Taxonomy" id="200253"/>
    <lineage>
        <taxon>Bacteria</taxon>
        <taxon>Thermotogati</taxon>
        <taxon>Deinococcota</taxon>
        <taxon>Deinococci</taxon>
        <taxon>Deinococcales</taxon>
        <taxon>Deinococcaceae</taxon>
        <taxon>Deinococcus</taxon>
    </lineage>
</organism>
<proteinExistence type="predicted"/>
<dbReference type="RefSeq" id="WP_103128002.1">
    <property type="nucleotide sequence ID" value="NZ_BFAG01000002.1"/>
</dbReference>
<dbReference type="EMBL" id="BFAG01000002">
    <property type="protein sequence ID" value="GBF04427.1"/>
    <property type="molecule type" value="Genomic_DNA"/>
</dbReference>
<dbReference type="AlphaFoldDB" id="A0A2I9DQE7"/>
<evidence type="ECO:0000313" key="2">
    <source>
        <dbReference type="Proteomes" id="UP000236569"/>
    </source>
</evidence>
<comment type="caution">
    <text evidence="1">The sequence shown here is derived from an EMBL/GenBank/DDBJ whole genome shotgun (WGS) entry which is preliminary data.</text>
</comment>